<evidence type="ECO:0000256" key="3">
    <source>
        <dbReference type="ARBA" id="ARBA00022679"/>
    </source>
</evidence>
<dbReference type="PANTHER" id="PTHR36699">
    <property type="entry name" value="LD-TRANSPEPTIDASE"/>
    <property type="match status" value="1"/>
</dbReference>
<dbReference type="EMBL" id="JBHSBY010000030">
    <property type="protein sequence ID" value="MFC4196074.1"/>
    <property type="molecule type" value="Genomic_DNA"/>
</dbReference>
<accession>A0ABV8NKC9</accession>
<evidence type="ECO:0000256" key="2">
    <source>
        <dbReference type="ARBA" id="ARBA00005992"/>
    </source>
</evidence>
<keyword evidence="5 7" id="KW-0573">Peptidoglycan synthesis</keyword>
<protein>
    <submittedName>
        <fullName evidence="9">Murein L,D-transpeptidase family protein</fullName>
        <ecNumber evidence="9">2.-.-.-</ecNumber>
    </submittedName>
</protein>
<dbReference type="CDD" id="cd16913">
    <property type="entry name" value="YkuD_like"/>
    <property type="match status" value="1"/>
</dbReference>
<dbReference type="Gene3D" id="2.40.440.10">
    <property type="entry name" value="L,D-transpeptidase catalytic domain-like"/>
    <property type="match status" value="1"/>
</dbReference>
<dbReference type="EC" id="2.-.-.-" evidence="9"/>
<feature type="active site" description="Proton donor/acceptor" evidence="7">
    <location>
        <position position="123"/>
    </location>
</feature>
<dbReference type="GO" id="GO:0016740">
    <property type="term" value="F:transferase activity"/>
    <property type="evidence" value="ECO:0007669"/>
    <property type="project" value="UniProtKB-KW"/>
</dbReference>
<dbReference type="SUPFAM" id="SSF141523">
    <property type="entry name" value="L,D-transpeptidase catalytic domain-like"/>
    <property type="match status" value="1"/>
</dbReference>
<feature type="domain" description="L,D-TPase catalytic" evidence="8">
    <location>
        <begin position="33"/>
        <end position="169"/>
    </location>
</feature>
<feature type="active site" description="Nucleophile" evidence="7">
    <location>
        <position position="145"/>
    </location>
</feature>
<keyword evidence="10" id="KW-1185">Reference proteome</keyword>
<comment type="pathway">
    <text evidence="1 7">Cell wall biogenesis; peptidoglycan biosynthesis.</text>
</comment>
<keyword evidence="6 7" id="KW-0961">Cell wall biogenesis/degradation</keyword>
<proteinExistence type="inferred from homology"/>
<reference evidence="10" key="1">
    <citation type="journal article" date="2019" name="Int. J. Syst. Evol. Microbiol.">
        <title>The Global Catalogue of Microorganisms (GCM) 10K type strain sequencing project: providing services to taxonomists for standard genome sequencing and annotation.</title>
        <authorList>
            <consortium name="The Broad Institute Genomics Platform"/>
            <consortium name="The Broad Institute Genome Sequencing Center for Infectious Disease"/>
            <person name="Wu L."/>
            <person name="Ma J."/>
        </authorList>
    </citation>
    <scope>NUCLEOTIDE SEQUENCE [LARGE SCALE GENOMIC DNA]</scope>
    <source>
        <strain evidence="10">CCM 8689</strain>
    </source>
</reference>
<dbReference type="PROSITE" id="PS52029">
    <property type="entry name" value="LD_TPASE"/>
    <property type="match status" value="1"/>
</dbReference>
<evidence type="ECO:0000256" key="5">
    <source>
        <dbReference type="ARBA" id="ARBA00022984"/>
    </source>
</evidence>
<evidence type="ECO:0000256" key="6">
    <source>
        <dbReference type="ARBA" id="ARBA00023316"/>
    </source>
</evidence>
<sequence length="170" mass="19072">MKKIILIGFFLMVIALIYNYYPEQKLPANSNVDLLVVQKSQYKMMAYADGKLLKTYKVSFGDAPIGHKEFEGDEKTPEGIYFINAKNDKSGYHKNLGISYPNDKDSAYAKAIGKPVGGDVKIHALKNGIGFINKFQRWINWTNGCIAVTNNEVDELYASVKIGTKIEIKP</sequence>
<evidence type="ECO:0000256" key="7">
    <source>
        <dbReference type="PROSITE-ProRule" id="PRU01373"/>
    </source>
</evidence>
<keyword evidence="4 7" id="KW-0133">Cell shape</keyword>
<dbReference type="InterPro" id="IPR005490">
    <property type="entry name" value="LD_TPept_cat_dom"/>
</dbReference>
<dbReference type="InterPro" id="IPR038063">
    <property type="entry name" value="Transpep_catalytic_dom"/>
</dbReference>
<comment type="similarity">
    <text evidence="2">Belongs to the YkuD family.</text>
</comment>
<dbReference type="Proteomes" id="UP001595792">
    <property type="component" value="Unassembled WGS sequence"/>
</dbReference>
<dbReference type="RefSeq" id="WP_378959403.1">
    <property type="nucleotide sequence ID" value="NZ_JBHRXC010000016.1"/>
</dbReference>
<gene>
    <name evidence="9" type="ORF">ACFOUY_05150</name>
</gene>
<evidence type="ECO:0000313" key="9">
    <source>
        <dbReference type="EMBL" id="MFC4196074.1"/>
    </source>
</evidence>
<evidence type="ECO:0000256" key="1">
    <source>
        <dbReference type="ARBA" id="ARBA00004752"/>
    </source>
</evidence>
<comment type="caution">
    <text evidence="9">The sequence shown here is derived from an EMBL/GenBank/DDBJ whole genome shotgun (WGS) entry which is preliminary data.</text>
</comment>
<evidence type="ECO:0000313" key="10">
    <source>
        <dbReference type="Proteomes" id="UP001595792"/>
    </source>
</evidence>
<keyword evidence="3 9" id="KW-0808">Transferase</keyword>
<evidence type="ECO:0000256" key="4">
    <source>
        <dbReference type="ARBA" id="ARBA00022960"/>
    </source>
</evidence>
<dbReference type="Pfam" id="PF03734">
    <property type="entry name" value="YkuD"/>
    <property type="match status" value="1"/>
</dbReference>
<evidence type="ECO:0000259" key="8">
    <source>
        <dbReference type="PROSITE" id="PS52029"/>
    </source>
</evidence>
<organism evidence="9 10">
    <name type="scientific">Pedobacter jamesrossensis</name>
    <dbReference type="NCBI Taxonomy" id="1908238"/>
    <lineage>
        <taxon>Bacteria</taxon>
        <taxon>Pseudomonadati</taxon>
        <taxon>Bacteroidota</taxon>
        <taxon>Sphingobacteriia</taxon>
        <taxon>Sphingobacteriales</taxon>
        <taxon>Sphingobacteriaceae</taxon>
        <taxon>Pedobacter</taxon>
    </lineage>
</organism>
<name>A0ABV8NKC9_9SPHI</name>
<dbReference type="PANTHER" id="PTHR36699:SF1">
    <property type="entry name" value="L,D-TRANSPEPTIDASE YAFK-RELATED"/>
    <property type="match status" value="1"/>
</dbReference>